<evidence type="ECO:0000313" key="2">
    <source>
        <dbReference type="Proteomes" id="UP000007883"/>
    </source>
</evidence>
<dbReference type="Proteomes" id="UP000007883">
    <property type="component" value="Chromosome"/>
</dbReference>
<gene>
    <name evidence="1" type="ordered locus">RGE_14450</name>
</gene>
<dbReference type="RefSeq" id="WP_014427655.1">
    <property type="nucleotide sequence ID" value="NC_017075.1"/>
</dbReference>
<organism evidence="1 2">
    <name type="scientific">Rubrivivax gelatinosus (strain NBRC 100245 / IL144)</name>
    <dbReference type="NCBI Taxonomy" id="983917"/>
    <lineage>
        <taxon>Bacteria</taxon>
        <taxon>Pseudomonadati</taxon>
        <taxon>Pseudomonadota</taxon>
        <taxon>Betaproteobacteria</taxon>
        <taxon>Burkholderiales</taxon>
        <taxon>Sphaerotilaceae</taxon>
        <taxon>Rubrivivax</taxon>
    </lineage>
</organism>
<dbReference type="AlphaFoldDB" id="I0HP49"/>
<evidence type="ECO:0000313" key="1">
    <source>
        <dbReference type="EMBL" id="BAL94786.1"/>
    </source>
</evidence>
<name>I0HP49_RUBGI</name>
<dbReference type="EMBL" id="AP012320">
    <property type="protein sequence ID" value="BAL94786.1"/>
    <property type="molecule type" value="Genomic_DNA"/>
</dbReference>
<accession>I0HP49</accession>
<dbReference type="eggNOG" id="ENOG50339XW">
    <property type="taxonomic scope" value="Bacteria"/>
</dbReference>
<dbReference type="KEGG" id="rge:RGE_14450"/>
<dbReference type="HOGENOM" id="CLU_176177_0_0_4"/>
<protein>
    <submittedName>
        <fullName evidence="1">Uncharacterized protein</fullName>
    </submittedName>
</protein>
<dbReference type="InterPro" id="IPR046350">
    <property type="entry name" value="Cystatin_sf"/>
</dbReference>
<reference evidence="1 2" key="1">
    <citation type="journal article" date="2012" name="J. Bacteriol.">
        <title>Complete genome sequence of phototrophic betaproteobacterium Rubrivivax gelatinosus IL144.</title>
        <authorList>
            <person name="Nagashima S."/>
            <person name="Kamimura A."/>
            <person name="Shimizu T."/>
            <person name="Nakamura-isaki S."/>
            <person name="Aono E."/>
            <person name="Sakamoto K."/>
            <person name="Ichikawa N."/>
            <person name="Nakazawa H."/>
            <person name="Sekine M."/>
            <person name="Yamazaki S."/>
            <person name="Fujita N."/>
            <person name="Shimada K."/>
            <person name="Hanada S."/>
            <person name="Nagashima K.V.P."/>
        </authorList>
    </citation>
    <scope>NUCLEOTIDE SEQUENCE [LARGE SCALE GENOMIC DNA]</scope>
    <source>
        <strain evidence="2">NBRC 100245 / IL144</strain>
    </source>
</reference>
<keyword evidence="2" id="KW-1185">Reference proteome</keyword>
<dbReference type="SUPFAM" id="SSF54403">
    <property type="entry name" value="Cystatin/monellin"/>
    <property type="match status" value="1"/>
</dbReference>
<dbReference type="PATRIC" id="fig|983917.3.peg.1411"/>
<proteinExistence type="predicted"/>
<sequence>MTQTTMAGGWSQFRFELSESDRDVFNGAMHGLVGVGYKPLAVATQVVAGLNYCFLCKAHPVYPKAEEYAAEVYIYAPPPPAAPHISEIKLLVP</sequence>